<dbReference type="InterPro" id="IPR036576">
    <property type="entry name" value="WRKY_dom_sf"/>
</dbReference>
<evidence type="ECO:0000256" key="5">
    <source>
        <dbReference type="ARBA" id="ARBA00023242"/>
    </source>
</evidence>
<evidence type="ECO:0000256" key="4">
    <source>
        <dbReference type="ARBA" id="ARBA00023163"/>
    </source>
</evidence>
<dbReference type="InterPro" id="IPR003657">
    <property type="entry name" value="WRKY_dom"/>
</dbReference>
<protein>
    <submittedName>
        <fullName evidence="8">DNA-binding WRKY</fullName>
    </submittedName>
</protein>
<feature type="region of interest" description="Disordered" evidence="6">
    <location>
        <begin position="192"/>
        <end position="225"/>
    </location>
</feature>
<keyword evidence="4" id="KW-0804">Transcription</keyword>
<dbReference type="InterPro" id="IPR044810">
    <property type="entry name" value="WRKY_plant"/>
</dbReference>
<evidence type="ECO:0000313" key="8">
    <source>
        <dbReference type="EMBL" id="GEU46532.1"/>
    </source>
</evidence>
<dbReference type="EMBL" id="BKCJ010002138">
    <property type="protein sequence ID" value="GEU46532.1"/>
    <property type="molecule type" value="Genomic_DNA"/>
</dbReference>
<dbReference type="PANTHER" id="PTHR32096">
    <property type="entry name" value="WRKY TRANSCRIPTION FACTOR 30-RELATED-RELATED"/>
    <property type="match status" value="1"/>
</dbReference>
<dbReference type="SMART" id="SM00774">
    <property type="entry name" value="WRKY"/>
    <property type="match status" value="1"/>
</dbReference>
<dbReference type="PROSITE" id="PS50811">
    <property type="entry name" value="WRKY"/>
    <property type="match status" value="1"/>
</dbReference>
<comment type="subcellular location">
    <subcellularLocation>
        <location evidence="1">Nucleus</location>
    </subcellularLocation>
</comment>
<keyword evidence="3 8" id="KW-0238">DNA-binding</keyword>
<dbReference type="AlphaFoldDB" id="A0A6L2KCU0"/>
<evidence type="ECO:0000256" key="1">
    <source>
        <dbReference type="ARBA" id="ARBA00004123"/>
    </source>
</evidence>
<sequence length="225" mass="25221">MDDEWDLHAVVRSCNTISNDANATSGTYTTTNVEEFDDGFDNMEGLASENDMNLFSYSNSSENPLEGLEEVYKEGCSQPLITNTAVVSFDDEQLVLDGSSSFTIETPTRKRKNQQKKVVVELTQEELSNDTWAWRKYGQKPIKGSPYPRCICVIRNYYKCSTTKACCARKQVEQSHTDSTIFIVSYSGEHIHPRPTHRSPLAGSTRSNKFATANVPPILDDTTHS</sequence>
<dbReference type="Gene3D" id="2.20.25.80">
    <property type="entry name" value="WRKY domain"/>
    <property type="match status" value="1"/>
</dbReference>
<keyword evidence="5" id="KW-0539">Nucleus</keyword>
<gene>
    <name evidence="8" type="ORF">Tci_018510</name>
</gene>
<dbReference type="Pfam" id="PF03106">
    <property type="entry name" value="WRKY"/>
    <property type="match status" value="1"/>
</dbReference>
<evidence type="ECO:0000256" key="2">
    <source>
        <dbReference type="ARBA" id="ARBA00023015"/>
    </source>
</evidence>
<proteinExistence type="predicted"/>
<evidence type="ECO:0000259" key="7">
    <source>
        <dbReference type="PROSITE" id="PS50811"/>
    </source>
</evidence>
<comment type="caution">
    <text evidence="8">The sequence shown here is derived from an EMBL/GenBank/DDBJ whole genome shotgun (WGS) entry which is preliminary data.</text>
</comment>
<dbReference type="GO" id="GO:0005634">
    <property type="term" value="C:nucleus"/>
    <property type="evidence" value="ECO:0007669"/>
    <property type="project" value="UniProtKB-SubCell"/>
</dbReference>
<evidence type="ECO:0000256" key="3">
    <source>
        <dbReference type="ARBA" id="ARBA00023125"/>
    </source>
</evidence>
<dbReference type="GO" id="GO:0000976">
    <property type="term" value="F:transcription cis-regulatory region binding"/>
    <property type="evidence" value="ECO:0007669"/>
    <property type="project" value="TreeGrafter"/>
</dbReference>
<name>A0A6L2KCU0_TANCI</name>
<organism evidence="8">
    <name type="scientific">Tanacetum cinerariifolium</name>
    <name type="common">Dalmatian daisy</name>
    <name type="synonym">Chrysanthemum cinerariifolium</name>
    <dbReference type="NCBI Taxonomy" id="118510"/>
    <lineage>
        <taxon>Eukaryota</taxon>
        <taxon>Viridiplantae</taxon>
        <taxon>Streptophyta</taxon>
        <taxon>Embryophyta</taxon>
        <taxon>Tracheophyta</taxon>
        <taxon>Spermatophyta</taxon>
        <taxon>Magnoliopsida</taxon>
        <taxon>eudicotyledons</taxon>
        <taxon>Gunneridae</taxon>
        <taxon>Pentapetalae</taxon>
        <taxon>asterids</taxon>
        <taxon>campanulids</taxon>
        <taxon>Asterales</taxon>
        <taxon>Asteraceae</taxon>
        <taxon>Asteroideae</taxon>
        <taxon>Anthemideae</taxon>
        <taxon>Anthemidinae</taxon>
        <taxon>Tanacetum</taxon>
    </lineage>
</organism>
<feature type="domain" description="WRKY" evidence="7">
    <location>
        <begin position="123"/>
        <end position="195"/>
    </location>
</feature>
<keyword evidence="2" id="KW-0805">Transcription regulation</keyword>
<accession>A0A6L2KCU0</accession>
<reference evidence="8" key="1">
    <citation type="journal article" date="2019" name="Sci. Rep.">
        <title>Draft genome of Tanacetum cinerariifolium, the natural source of mosquito coil.</title>
        <authorList>
            <person name="Yamashiro T."/>
            <person name="Shiraishi A."/>
            <person name="Satake H."/>
            <person name="Nakayama K."/>
        </authorList>
    </citation>
    <scope>NUCLEOTIDE SEQUENCE</scope>
</reference>
<evidence type="ECO:0000256" key="6">
    <source>
        <dbReference type="SAM" id="MobiDB-lite"/>
    </source>
</evidence>
<dbReference type="PANTHER" id="PTHR32096:SF80">
    <property type="entry name" value="WRKY TRANSCRIPTION FACTOR 27-RELATED"/>
    <property type="match status" value="1"/>
</dbReference>
<dbReference type="SUPFAM" id="SSF118290">
    <property type="entry name" value="WRKY DNA-binding domain"/>
    <property type="match status" value="1"/>
</dbReference>
<feature type="compositionally biased region" description="Polar residues" evidence="6">
    <location>
        <begin position="202"/>
        <end position="211"/>
    </location>
</feature>
<dbReference type="GO" id="GO:0003700">
    <property type="term" value="F:DNA-binding transcription factor activity"/>
    <property type="evidence" value="ECO:0007669"/>
    <property type="project" value="InterPro"/>
</dbReference>